<evidence type="ECO:0000256" key="3">
    <source>
        <dbReference type="ARBA" id="ARBA00022679"/>
    </source>
</evidence>
<feature type="region of interest" description="Disordered" evidence="7">
    <location>
        <begin position="414"/>
        <end position="460"/>
    </location>
</feature>
<evidence type="ECO:0000313" key="10">
    <source>
        <dbReference type="Proteomes" id="UP001597260"/>
    </source>
</evidence>
<evidence type="ECO:0000313" key="9">
    <source>
        <dbReference type="EMBL" id="MFD1321120.1"/>
    </source>
</evidence>
<feature type="region of interest" description="Disordered" evidence="7">
    <location>
        <begin position="312"/>
        <end position="345"/>
    </location>
</feature>
<accession>A0ABW3YB96</accession>
<dbReference type="PROSITE" id="PS00108">
    <property type="entry name" value="PROTEIN_KINASE_ST"/>
    <property type="match status" value="1"/>
</dbReference>
<evidence type="ECO:0000256" key="2">
    <source>
        <dbReference type="ARBA" id="ARBA00022527"/>
    </source>
</evidence>
<dbReference type="InterPro" id="IPR011009">
    <property type="entry name" value="Kinase-like_dom_sf"/>
</dbReference>
<dbReference type="CDD" id="cd14014">
    <property type="entry name" value="STKc_PknB_like"/>
    <property type="match status" value="1"/>
</dbReference>
<dbReference type="PANTHER" id="PTHR43289">
    <property type="entry name" value="MITOGEN-ACTIVATED PROTEIN KINASE KINASE KINASE 20-RELATED"/>
    <property type="match status" value="1"/>
</dbReference>
<feature type="region of interest" description="Disordered" evidence="7">
    <location>
        <begin position="692"/>
        <end position="717"/>
    </location>
</feature>
<keyword evidence="2" id="KW-0723">Serine/threonine-protein kinase</keyword>
<dbReference type="SUPFAM" id="SSF56112">
    <property type="entry name" value="Protein kinase-like (PK-like)"/>
    <property type="match status" value="1"/>
</dbReference>
<organism evidence="9 10">
    <name type="scientific">Micromonospora sonneratiae</name>
    <dbReference type="NCBI Taxonomy" id="1184706"/>
    <lineage>
        <taxon>Bacteria</taxon>
        <taxon>Bacillati</taxon>
        <taxon>Actinomycetota</taxon>
        <taxon>Actinomycetes</taxon>
        <taxon>Micromonosporales</taxon>
        <taxon>Micromonosporaceae</taxon>
        <taxon>Micromonospora</taxon>
    </lineage>
</organism>
<dbReference type="Proteomes" id="UP001597260">
    <property type="component" value="Unassembled WGS sequence"/>
</dbReference>
<dbReference type="GO" id="GO:0004674">
    <property type="term" value="F:protein serine/threonine kinase activity"/>
    <property type="evidence" value="ECO:0007669"/>
    <property type="project" value="UniProtKB-EC"/>
</dbReference>
<feature type="region of interest" description="Disordered" evidence="7">
    <location>
        <begin position="365"/>
        <end position="384"/>
    </location>
</feature>
<gene>
    <name evidence="9" type="ORF">ACFQ4H_08470</name>
</gene>
<evidence type="ECO:0000259" key="8">
    <source>
        <dbReference type="PROSITE" id="PS50011"/>
    </source>
</evidence>
<dbReference type="InterPro" id="IPR000719">
    <property type="entry name" value="Prot_kinase_dom"/>
</dbReference>
<evidence type="ECO:0000256" key="4">
    <source>
        <dbReference type="ARBA" id="ARBA00022741"/>
    </source>
</evidence>
<dbReference type="Gene3D" id="1.10.510.10">
    <property type="entry name" value="Transferase(Phosphotransferase) domain 1"/>
    <property type="match status" value="1"/>
</dbReference>
<dbReference type="RefSeq" id="WP_377568955.1">
    <property type="nucleotide sequence ID" value="NZ_JBHTMP010000009.1"/>
</dbReference>
<dbReference type="InterPro" id="IPR008271">
    <property type="entry name" value="Ser/Thr_kinase_AS"/>
</dbReference>
<feature type="domain" description="Protein kinase" evidence="8">
    <location>
        <begin position="29"/>
        <end position="302"/>
    </location>
</feature>
<dbReference type="PANTHER" id="PTHR43289:SF6">
    <property type="entry name" value="SERINE_THREONINE-PROTEIN KINASE NEKL-3"/>
    <property type="match status" value="1"/>
</dbReference>
<keyword evidence="3 9" id="KW-0808">Transferase</keyword>
<reference evidence="10" key="1">
    <citation type="journal article" date="2019" name="Int. J. Syst. Evol. Microbiol.">
        <title>The Global Catalogue of Microorganisms (GCM) 10K type strain sequencing project: providing services to taxonomists for standard genome sequencing and annotation.</title>
        <authorList>
            <consortium name="The Broad Institute Genomics Platform"/>
            <consortium name="The Broad Institute Genome Sequencing Center for Infectious Disease"/>
            <person name="Wu L."/>
            <person name="Ma J."/>
        </authorList>
    </citation>
    <scope>NUCLEOTIDE SEQUENCE [LARGE SCALE GENOMIC DNA]</scope>
    <source>
        <strain evidence="10">JCM 31037</strain>
    </source>
</reference>
<keyword evidence="6" id="KW-0067">ATP-binding</keyword>
<keyword evidence="10" id="KW-1185">Reference proteome</keyword>
<protein>
    <recommendedName>
        <fullName evidence="1">non-specific serine/threonine protein kinase</fullName>
        <ecNumber evidence="1">2.7.11.1</ecNumber>
    </recommendedName>
</protein>
<evidence type="ECO:0000256" key="1">
    <source>
        <dbReference type="ARBA" id="ARBA00012513"/>
    </source>
</evidence>
<keyword evidence="4" id="KW-0547">Nucleotide-binding</keyword>
<evidence type="ECO:0000256" key="6">
    <source>
        <dbReference type="ARBA" id="ARBA00022840"/>
    </source>
</evidence>
<dbReference type="EMBL" id="JBHTMP010000009">
    <property type="protein sequence ID" value="MFD1321120.1"/>
    <property type="molecule type" value="Genomic_DNA"/>
</dbReference>
<dbReference type="PROSITE" id="PS50011">
    <property type="entry name" value="PROTEIN_KINASE_DOM"/>
    <property type="match status" value="1"/>
</dbReference>
<comment type="caution">
    <text evidence="9">The sequence shown here is derived from an EMBL/GenBank/DDBJ whole genome shotgun (WGS) entry which is preliminary data.</text>
</comment>
<feature type="region of interest" description="Disordered" evidence="7">
    <location>
        <begin position="1"/>
        <end position="26"/>
    </location>
</feature>
<name>A0ABW3YB96_9ACTN</name>
<dbReference type="SMART" id="SM00220">
    <property type="entry name" value="S_TKc"/>
    <property type="match status" value="1"/>
</dbReference>
<dbReference type="EC" id="2.7.11.1" evidence="1"/>
<sequence>MADWFPVGEEDGAPDPGKSPGTSVPGNLSDFTEIARNGHTGVQVYKAQQILDTGVRRDVAVKVLNGVDAARARRELELTVSLGQHANIVTVYDIRSAPDEPVSIIMEYCAHGSLADRLPHLKTGTAEAPVGTTPVVEVLAAGIAVANALAYAHGRQVVHRDIKPANILVRGEAGDDSTSYVVADFGTARPLNAEVTRSVREGTWAYASPQQLQEAAPHTTDDIWSLGATLFTLLDGAPPFARIEPGSTDNDTSYALRVIHGSPRQIRRTDIPDELRQIIDRCLQNNPAERFADAKSVRDALTQVRNALQSATGNAVRVAGTHGGPSAPATPGRSDSATSAGPAPVEPALLAPSALAHVGNLASPTGSLPALPTPPAQPPARKSGRRRWIITGAVVAVVLAIVPASIVLWPKDGDPGSRQPNLSASLVTHAPTGGTPTAGPRTTPTPTAKPTANTPQAPKPKEFCRSGALPYLDGAIKIEPCIGVTRDTAVMTVYIDSVKPVSDVTVFMWLVAEEGFRVEETLRKCVVSFSAANQKKTCSYEVRPVKPATYVTATHAEPSSLKHSTPWESYPQRTGTQSAAELWPPVPAGRQEQCSDSTQIIRVDGAIRLTPCVTVDGNRLVMNVYITALAPVDTATVFVWLTAREGFRADQTLRKCSIRFSAANQKLKCRYGVTPSKPATYSVATWAEAGNRDRPTPWNNYPRWTGDQSPGVSWPAR</sequence>
<evidence type="ECO:0000256" key="5">
    <source>
        <dbReference type="ARBA" id="ARBA00022777"/>
    </source>
</evidence>
<keyword evidence="5 9" id="KW-0418">Kinase</keyword>
<evidence type="ECO:0000256" key="7">
    <source>
        <dbReference type="SAM" id="MobiDB-lite"/>
    </source>
</evidence>
<feature type="compositionally biased region" description="Low complexity" evidence="7">
    <location>
        <begin position="430"/>
        <end position="456"/>
    </location>
</feature>
<proteinExistence type="predicted"/>
<dbReference type="Pfam" id="PF00069">
    <property type="entry name" value="Pkinase"/>
    <property type="match status" value="1"/>
</dbReference>